<dbReference type="EMBL" id="BNJQ01000014">
    <property type="protein sequence ID" value="GHP06863.1"/>
    <property type="molecule type" value="Genomic_DNA"/>
</dbReference>
<dbReference type="PANTHER" id="PTHR10157">
    <property type="entry name" value="DOPAMINE BETA HYDROXYLASE RELATED"/>
    <property type="match status" value="1"/>
</dbReference>
<dbReference type="OrthoDB" id="10003276at2759"/>
<organism evidence="7 8">
    <name type="scientific">Pycnococcus provasolii</name>
    <dbReference type="NCBI Taxonomy" id="41880"/>
    <lineage>
        <taxon>Eukaryota</taxon>
        <taxon>Viridiplantae</taxon>
        <taxon>Chlorophyta</taxon>
        <taxon>Pseudoscourfieldiophyceae</taxon>
        <taxon>Pseudoscourfieldiales</taxon>
        <taxon>Pycnococcaceae</taxon>
        <taxon>Pycnococcus</taxon>
    </lineage>
</organism>
<evidence type="ECO:0000256" key="4">
    <source>
        <dbReference type="SAM" id="Phobius"/>
    </source>
</evidence>
<feature type="domain" description="Copper type II ascorbate-dependent monooxygenase N-terminal" evidence="5">
    <location>
        <begin position="118"/>
        <end position="241"/>
    </location>
</feature>
<feature type="transmembrane region" description="Helical" evidence="4">
    <location>
        <begin position="7"/>
        <end position="33"/>
    </location>
</feature>
<evidence type="ECO:0000256" key="3">
    <source>
        <dbReference type="SAM" id="MobiDB-lite"/>
    </source>
</evidence>
<keyword evidence="2" id="KW-0325">Glycoprotein</keyword>
<evidence type="ECO:0000259" key="5">
    <source>
        <dbReference type="Pfam" id="PF01082"/>
    </source>
</evidence>
<comment type="caution">
    <text evidence="7">The sequence shown here is derived from an EMBL/GenBank/DDBJ whole genome shotgun (WGS) entry which is preliminary data.</text>
</comment>
<dbReference type="InterPro" id="IPR014784">
    <property type="entry name" value="Cu2_ascorb_mOase-like_C"/>
</dbReference>
<dbReference type="Gene3D" id="2.60.120.310">
    <property type="entry name" value="Copper type II, ascorbate-dependent monooxygenase, N-terminal domain"/>
    <property type="match status" value="1"/>
</dbReference>
<dbReference type="GO" id="GO:0004500">
    <property type="term" value="F:dopamine beta-monooxygenase activity"/>
    <property type="evidence" value="ECO:0007669"/>
    <property type="project" value="InterPro"/>
</dbReference>
<keyword evidence="4" id="KW-0472">Membrane</keyword>
<dbReference type="Pfam" id="PF03712">
    <property type="entry name" value="Cu2_monoox_C"/>
    <property type="match status" value="1"/>
</dbReference>
<evidence type="ECO:0000256" key="2">
    <source>
        <dbReference type="ARBA" id="ARBA00023180"/>
    </source>
</evidence>
<dbReference type="Pfam" id="PF01082">
    <property type="entry name" value="Cu2_monooxygen"/>
    <property type="match status" value="1"/>
</dbReference>
<sequence>MYVRSIIVMLINVIITNLIIKFSWAAAAAVAVVENSSKVAAAHAATTIISPPHHAVVNFNGGGVSSNTEEEEEPAAPQHHYHQHRRRNLKSSSWSPYLTNETKQELLFVPDEPQTLSANKVTTYFCVFYEVPADQDYHVVGWEAVIPPVSQRTLHHSIMMTCRTRDTPWGAYIGARPVTNGQRVPCEPMPPSACDTMIGGWTPGGWGNGPNGAFRTPSDAGFRVGPGRKFVVVQYHHNNESLDANNTSQAGFRLQITPDLRKADVGEMQLGPIAVGFAIPPARRNNNNNNDDDDVVDVVHTCTWNADPTDAWAFRSHAHALCTRQYSIVRRSSGNDTNGNVAYLGDTSPFTYHSQPLVGLDPPTRIERGDVLETHCLYERGERWTAGGLSTSDEMCIRHVLISPDVERAGAPFCWGRITETAGWSEEAQRSLEQAHAEYARRQL</sequence>
<feature type="region of interest" description="Disordered" evidence="3">
    <location>
        <begin position="61"/>
        <end position="94"/>
    </location>
</feature>
<keyword evidence="1" id="KW-1015">Disulfide bond</keyword>
<dbReference type="GO" id="GO:0005507">
    <property type="term" value="F:copper ion binding"/>
    <property type="evidence" value="ECO:0007669"/>
    <property type="project" value="InterPro"/>
</dbReference>
<evidence type="ECO:0008006" key="9">
    <source>
        <dbReference type="Google" id="ProtNLM"/>
    </source>
</evidence>
<feature type="compositionally biased region" description="Basic residues" evidence="3">
    <location>
        <begin position="79"/>
        <end position="89"/>
    </location>
</feature>
<evidence type="ECO:0000259" key="6">
    <source>
        <dbReference type="Pfam" id="PF03712"/>
    </source>
</evidence>
<evidence type="ECO:0000313" key="7">
    <source>
        <dbReference type="EMBL" id="GHP06863.1"/>
    </source>
</evidence>
<gene>
    <name evidence="7" type="ORF">PPROV_000560700</name>
</gene>
<proteinExistence type="predicted"/>
<evidence type="ECO:0000313" key="8">
    <source>
        <dbReference type="Proteomes" id="UP000660262"/>
    </source>
</evidence>
<protein>
    <recommendedName>
        <fullName evidence="9">Peptidylglycine monooxygenase</fullName>
    </recommendedName>
</protein>
<dbReference type="InterPro" id="IPR036939">
    <property type="entry name" value="Cu2_ascorb_mOase_N_sf"/>
</dbReference>
<dbReference type="SUPFAM" id="SSF49742">
    <property type="entry name" value="PHM/PNGase F"/>
    <property type="match status" value="2"/>
</dbReference>
<reference evidence="7" key="1">
    <citation type="submission" date="2020-10" db="EMBL/GenBank/DDBJ databases">
        <title>Unveiling of a novel bifunctional photoreceptor, Dualchrome1, isolated from a cosmopolitan green alga.</title>
        <authorList>
            <person name="Suzuki S."/>
            <person name="Kawachi M."/>
        </authorList>
    </citation>
    <scope>NUCLEOTIDE SEQUENCE</scope>
    <source>
        <strain evidence="7">NIES 2893</strain>
    </source>
</reference>
<keyword evidence="8" id="KW-1185">Reference proteome</keyword>
<name>A0A830HJU6_9CHLO</name>
<feature type="domain" description="Copper type II ascorbate-dependent monooxygenase C-terminal" evidence="6">
    <location>
        <begin position="311"/>
        <end position="403"/>
    </location>
</feature>
<dbReference type="InterPro" id="IPR024548">
    <property type="entry name" value="Cu2_monoox_C"/>
</dbReference>
<dbReference type="InterPro" id="IPR000323">
    <property type="entry name" value="Cu2_ascorb_mOase_N"/>
</dbReference>
<dbReference type="Gene3D" id="2.60.120.230">
    <property type="match status" value="1"/>
</dbReference>
<dbReference type="PANTHER" id="PTHR10157:SF23">
    <property type="entry name" value="MOXD1 HOMOLOG 1"/>
    <property type="match status" value="1"/>
</dbReference>
<dbReference type="InterPro" id="IPR008977">
    <property type="entry name" value="PHM/PNGase_F_dom_sf"/>
</dbReference>
<dbReference type="InterPro" id="IPR000945">
    <property type="entry name" value="DBH-like"/>
</dbReference>
<evidence type="ECO:0000256" key="1">
    <source>
        <dbReference type="ARBA" id="ARBA00023157"/>
    </source>
</evidence>
<keyword evidence="4" id="KW-0812">Transmembrane</keyword>
<keyword evidence="4" id="KW-1133">Transmembrane helix</keyword>
<dbReference type="Proteomes" id="UP000660262">
    <property type="component" value="Unassembled WGS sequence"/>
</dbReference>
<dbReference type="AlphaFoldDB" id="A0A830HJU6"/>
<accession>A0A830HJU6</accession>